<keyword evidence="1" id="KW-0378">Hydrolase</keyword>
<gene>
    <name evidence="1" type="ORF">SAMN04488001_3530</name>
</gene>
<protein>
    <submittedName>
        <fullName evidence="1">Predicted N-formylglutamate amidohydrolase</fullName>
    </submittedName>
</protein>
<dbReference type="GO" id="GO:0016787">
    <property type="term" value="F:hydrolase activity"/>
    <property type="evidence" value="ECO:0007669"/>
    <property type="project" value="UniProtKB-KW"/>
</dbReference>
<dbReference type="RefSeq" id="WP_089948494.1">
    <property type="nucleotide sequence ID" value="NZ_FNOI01000009.1"/>
</dbReference>
<dbReference type="AlphaFoldDB" id="A0A1H3CRG9"/>
<dbReference type="InterPro" id="IPR007709">
    <property type="entry name" value="N-FG_amidohydro"/>
</dbReference>
<keyword evidence="2" id="KW-1185">Reference proteome</keyword>
<dbReference type="OrthoDB" id="9815326at2"/>
<accession>A0A1H3CRG9</accession>
<dbReference type="STRING" id="670155.SAMN04488001_3530"/>
<dbReference type="EMBL" id="FNOI01000009">
    <property type="protein sequence ID" value="SDX56725.1"/>
    <property type="molecule type" value="Genomic_DNA"/>
</dbReference>
<evidence type="ECO:0000313" key="2">
    <source>
        <dbReference type="Proteomes" id="UP000199441"/>
    </source>
</evidence>
<reference evidence="2" key="1">
    <citation type="submission" date="2016-10" db="EMBL/GenBank/DDBJ databases">
        <authorList>
            <person name="Varghese N."/>
            <person name="Submissions S."/>
        </authorList>
    </citation>
    <scope>NUCLEOTIDE SEQUENCE [LARGE SCALE GENOMIC DNA]</scope>
    <source>
        <strain evidence="2">DSM 26922</strain>
    </source>
</reference>
<dbReference type="SUPFAM" id="SSF53187">
    <property type="entry name" value="Zn-dependent exopeptidases"/>
    <property type="match status" value="1"/>
</dbReference>
<organism evidence="1 2">
    <name type="scientific">Litoreibacter albidus</name>
    <dbReference type="NCBI Taxonomy" id="670155"/>
    <lineage>
        <taxon>Bacteria</taxon>
        <taxon>Pseudomonadati</taxon>
        <taxon>Pseudomonadota</taxon>
        <taxon>Alphaproteobacteria</taxon>
        <taxon>Rhodobacterales</taxon>
        <taxon>Roseobacteraceae</taxon>
        <taxon>Litoreibacter</taxon>
    </lineage>
</organism>
<name>A0A1H3CRG9_9RHOB</name>
<sequence>MTYMHAAMPPQIHITEAVEICNPNGTFPALLVCDHASPTLPPEVGDLRLDPAHLRDHIGVDIGIAPVVRALSMLLDAPAVLTRHSRLMIDCNRWIKDPTSIPEESDGVPIAGNVGLDFDARAERWHRYFWPYHRTVHRMTTELRARHSAPLFVALHSCNRQFGDEHRDIDAGTFWNYDRRLSDALLTGLGREKDLKLACNSPYSGFRGTSFTLDYHTWGSDLRACGVEIVNDLITTPGSQAKWSARLADVLADIAQG</sequence>
<proteinExistence type="predicted"/>
<evidence type="ECO:0000313" key="1">
    <source>
        <dbReference type="EMBL" id="SDX56725.1"/>
    </source>
</evidence>
<dbReference type="Gene3D" id="3.40.630.40">
    <property type="entry name" value="Zn-dependent exopeptidases"/>
    <property type="match status" value="1"/>
</dbReference>
<dbReference type="Proteomes" id="UP000199441">
    <property type="component" value="Unassembled WGS sequence"/>
</dbReference>
<dbReference type="Pfam" id="PF05013">
    <property type="entry name" value="FGase"/>
    <property type="match status" value="1"/>
</dbReference>